<evidence type="ECO:0000313" key="2">
    <source>
        <dbReference type="EMBL" id="PYH88049.1"/>
    </source>
</evidence>
<dbReference type="PANTHER" id="PTHR21310">
    <property type="entry name" value="AMINOGLYCOSIDE PHOSPHOTRANSFERASE-RELATED-RELATED"/>
    <property type="match status" value="1"/>
</dbReference>
<dbReference type="VEuPathDB" id="FungiDB:BO71DRAFT_150662"/>
<dbReference type="EMBL" id="KZ826133">
    <property type="protein sequence ID" value="PYH88049.1"/>
    <property type="molecule type" value="Genomic_DNA"/>
</dbReference>
<keyword evidence="3" id="KW-1185">Reference proteome</keyword>
<feature type="region of interest" description="Disordered" evidence="1">
    <location>
        <begin position="442"/>
        <end position="471"/>
    </location>
</feature>
<dbReference type="STRING" id="1448320.A0A319CU22"/>
<evidence type="ECO:0008006" key="4">
    <source>
        <dbReference type="Google" id="ProtNLM"/>
    </source>
</evidence>
<dbReference type="AlphaFoldDB" id="A0A319CU22"/>
<dbReference type="OrthoDB" id="10003767at2759"/>
<organism evidence="2 3">
    <name type="scientific">Aspergillus ellipticus CBS 707.79</name>
    <dbReference type="NCBI Taxonomy" id="1448320"/>
    <lineage>
        <taxon>Eukaryota</taxon>
        <taxon>Fungi</taxon>
        <taxon>Dikarya</taxon>
        <taxon>Ascomycota</taxon>
        <taxon>Pezizomycotina</taxon>
        <taxon>Eurotiomycetes</taxon>
        <taxon>Eurotiomycetidae</taxon>
        <taxon>Eurotiales</taxon>
        <taxon>Aspergillaceae</taxon>
        <taxon>Aspergillus</taxon>
        <taxon>Aspergillus subgen. Circumdati</taxon>
    </lineage>
</organism>
<gene>
    <name evidence="2" type="ORF">BO71DRAFT_150662</name>
</gene>
<protein>
    <recommendedName>
        <fullName evidence="4">Aminoglycoside phosphotransferase domain-containing protein</fullName>
    </recommendedName>
</protein>
<accession>A0A319CU22</accession>
<evidence type="ECO:0000313" key="3">
    <source>
        <dbReference type="Proteomes" id="UP000247810"/>
    </source>
</evidence>
<dbReference type="PANTHER" id="PTHR21310:SF51">
    <property type="entry name" value="AMINOGLYCOSIDE PHOSPHOTRANSFERASE DOMAIN-CONTAINING PROTEIN"/>
    <property type="match status" value="1"/>
</dbReference>
<dbReference type="InterPro" id="IPR011009">
    <property type="entry name" value="Kinase-like_dom_sf"/>
</dbReference>
<dbReference type="InterPro" id="IPR051678">
    <property type="entry name" value="AGP_Transferase"/>
</dbReference>
<evidence type="ECO:0000256" key="1">
    <source>
        <dbReference type="SAM" id="MobiDB-lite"/>
    </source>
</evidence>
<feature type="compositionally biased region" description="Acidic residues" evidence="1">
    <location>
        <begin position="446"/>
        <end position="470"/>
    </location>
</feature>
<dbReference type="Proteomes" id="UP000247810">
    <property type="component" value="Unassembled WGS sequence"/>
</dbReference>
<reference evidence="2 3" key="1">
    <citation type="submission" date="2018-02" db="EMBL/GenBank/DDBJ databases">
        <title>The genomes of Aspergillus section Nigri reveals drivers in fungal speciation.</title>
        <authorList>
            <consortium name="DOE Joint Genome Institute"/>
            <person name="Vesth T.C."/>
            <person name="Nybo J."/>
            <person name="Theobald S."/>
            <person name="Brandl J."/>
            <person name="Frisvad J.C."/>
            <person name="Nielsen K.F."/>
            <person name="Lyhne E.K."/>
            <person name="Kogle M.E."/>
            <person name="Kuo A."/>
            <person name="Riley R."/>
            <person name="Clum A."/>
            <person name="Nolan M."/>
            <person name="Lipzen A."/>
            <person name="Salamov A."/>
            <person name="Henrissat B."/>
            <person name="Wiebenga A."/>
            <person name="De vries R.P."/>
            <person name="Grigoriev I.V."/>
            <person name="Mortensen U.H."/>
            <person name="Andersen M.R."/>
            <person name="Baker S.E."/>
        </authorList>
    </citation>
    <scope>NUCLEOTIDE SEQUENCE [LARGE SCALE GENOMIC DNA]</scope>
    <source>
        <strain evidence="2 3">CBS 707.79</strain>
    </source>
</reference>
<feature type="region of interest" description="Disordered" evidence="1">
    <location>
        <begin position="1"/>
        <end position="21"/>
    </location>
</feature>
<name>A0A319CU22_9EURO</name>
<proteinExistence type="predicted"/>
<dbReference type="SUPFAM" id="SSF56112">
    <property type="entry name" value="Protein kinase-like (PK-like)"/>
    <property type="match status" value="1"/>
</dbReference>
<sequence>MDTARESLPVPWDSLSDNRDTPTESEEKLFIVMSILALEHLPAYALTIRRAICAKSNCSKANLQPPKIGASYILGEYVFFPITFPDGLYWLLKVPTSGSLPSFDAYQAEALRSEALVMMMLRRKTTIPVPDVYAFSKTCANSLNHPFILLQGVKGKNVYDVWFDKASRPEVVKTRRIRILNDIAEAMAQLEKFSFDHGGSLMFDENARAQIGQYNLFDDESYLDHQSRPGHVDNLSIHHAIDPISDTKELYTAILDRREEQKMPLNRTLDDGERGLLRMFIDRIPEPDDGRKPFVLHHTHFSVCDFVLSTEGTLQAIINWEAPFSAPRSMGNERHPSWLTRDWDPLMYNWNEEMERGIKPGGLWEDSPSTLKFYRSVYAKFMQIHRFSSLVDQSTLTAKSLICENLFIASRNPANRSNIVEKIFKELMVTVKQDLDCRYIVTKGEGDDDEDKESEEEEGEEENSEDDYDLDYWGAIDAIGEGSLSQRDRDIINDGFDRLMQRAILL</sequence>